<accession>A0A518CEX5</accession>
<keyword evidence="3" id="KW-1185">Reference proteome</keyword>
<dbReference type="NCBIfam" id="TIGR01550">
    <property type="entry name" value="DOC_P1"/>
    <property type="match status" value="1"/>
</dbReference>
<dbReference type="PIRSF" id="PIRSF018297">
    <property type="entry name" value="Doc"/>
    <property type="match status" value="1"/>
</dbReference>
<organism evidence="2 3">
    <name type="scientific">Bremerella volcania</name>
    <dbReference type="NCBI Taxonomy" id="2527984"/>
    <lineage>
        <taxon>Bacteria</taxon>
        <taxon>Pseudomonadati</taxon>
        <taxon>Planctomycetota</taxon>
        <taxon>Planctomycetia</taxon>
        <taxon>Pirellulales</taxon>
        <taxon>Pirellulaceae</taxon>
        <taxon>Bremerella</taxon>
    </lineage>
</organism>
<proteinExistence type="predicted"/>
<reference evidence="3" key="1">
    <citation type="submission" date="2019-02" db="EMBL/GenBank/DDBJ databases">
        <title>Deep-cultivation of Planctomycetes and their phenomic and genomic characterization uncovers novel biology.</title>
        <authorList>
            <person name="Wiegand S."/>
            <person name="Jogler M."/>
            <person name="Boedeker C."/>
            <person name="Pinto D."/>
            <person name="Vollmers J."/>
            <person name="Rivas-Marin E."/>
            <person name="Kohn T."/>
            <person name="Peeters S.H."/>
            <person name="Heuer A."/>
            <person name="Rast P."/>
            <person name="Oberbeckmann S."/>
            <person name="Bunk B."/>
            <person name="Jeske O."/>
            <person name="Meyerdierks A."/>
            <person name="Storesund J.E."/>
            <person name="Kallscheuer N."/>
            <person name="Luecker S."/>
            <person name="Lage O.M."/>
            <person name="Pohl T."/>
            <person name="Merkel B.J."/>
            <person name="Hornburger P."/>
            <person name="Mueller R.-W."/>
            <person name="Bruemmer F."/>
            <person name="Labrenz M."/>
            <person name="Spormann A.M."/>
            <person name="Op den Camp H."/>
            <person name="Overmann J."/>
            <person name="Amann R."/>
            <person name="Jetten M.S.M."/>
            <person name="Mascher T."/>
            <person name="Medema M.H."/>
            <person name="Devos D.P."/>
            <person name="Kaster A.-K."/>
            <person name="Ovreas L."/>
            <person name="Rohde M."/>
            <person name="Galperin M.Y."/>
            <person name="Jogler C."/>
        </authorList>
    </citation>
    <scope>NUCLEOTIDE SEQUENCE [LARGE SCALE GENOMIC DNA]</scope>
    <source>
        <strain evidence="3">Pan97</strain>
    </source>
</reference>
<dbReference type="GO" id="GO:0016301">
    <property type="term" value="F:kinase activity"/>
    <property type="evidence" value="ECO:0007669"/>
    <property type="project" value="InterPro"/>
</dbReference>
<dbReference type="Proteomes" id="UP000318626">
    <property type="component" value="Chromosome"/>
</dbReference>
<sequence length="131" mass="14397">MTAIVFLNIEDALAIHRWQIKTYGGQDGLRDRGLLEAALAMPLATFGEVELHPTIFDKASAYVFHLARNHPFIDGNKRIAAAAGIIFLKVNGFELIATQASYTELILNAAQGKTQKPEIAEFFRANTQPVA</sequence>
<dbReference type="KEGG" id="bvo:Pan97_48650"/>
<dbReference type="InterPro" id="IPR003812">
    <property type="entry name" value="Fido"/>
</dbReference>
<dbReference type="OrthoDB" id="9802752at2"/>
<dbReference type="Pfam" id="PF02661">
    <property type="entry name" value="Fic"/>
    <property type="match status" value="1"/>
</dbReference>
<gene>
    <name evidence="2" type="primary">doc</name>
    <name evidence="2" type="ORF">Pan97_48650</name>
</gene>
<evidence type="ECO:0000313" key="3">
    <source>
        <dbReference type="Proteomes" id="UP000318626"/>
    </source>
</evidence>
<dbReference type="PANTHER" id="PTHR39426:SF1">
    <property type="entry name" value="HOMOLOGY TO DEATH-ON-CURING PROTEIN OF PHAGE P1"/>
    <property type="match status" value="1"/>
</dbReference>
<dbReference type="PANTHER" id="PTHR39426">
    <property type="entry name" value="HOMOLOGY TO DEATH-ON-CURING PROTEIN OF PHAGE P1"/>
    <property type="match status" value="1"/>
</dbReference>
<name>A0A518CEX5_9BACT</name>
<feature type="domain" description="Fido" evidence="1">
    <location>
        <begin position="7"/>
        <end position="125"/>
    </location>
</feature>
<evidence type="ECO:0000259" key="1">
    <source>
        <dbReference type="PROSITE" id="PS51459"/>
    </source>
</evidence>
<protein>
    <submittedName>
        <fullName evidence="2">Toxin Doc</fullName>
    </submittedName>
</protein>
<dbReference type="InterPro" id="IPR036597">
    <property type="entry name" value="Fido-like_dom_sf"/>
</dbReference>
<dbReference type="PROSITE" id="PS51459">
    <property type="entry name" value="FIDO"/>
    <property type="match status" value="1"/>
</dbReference>
<dbReference type="AlphaFoldDB" id="A0A518CEX5"/>
<evidence type="ECO:0000313" key="2">
    <source>
        <dbReference type="EMBL" id="QDU77786.1"/>
    </source>
</evidence>
<dbReference type="RefSeq" id="WP_144976891.1">
    <property type="nucleotide sequence ID" value="NZ_CP036289.1"/>
</dbReference>
<dbReference type="Gene3D" id="1.20.120.1870">
    <property type="entry name" value="Fic/DOC protein, Fido domain"/>
    <property type="match status" value="1"/>
</dbReference>
<dbReference type="InterPro" id="IPR053737">
    <property type="entry name" value="Type_II_TA_Toxin"/>
</dbReference>
<dbReference type="SUPFAM" id="SSF140931">
    <property type="entry name" value="Fic-like"/>
    <property type="match status" value="1"/>
</dbReference>
<dbReference type="InterPro" id="IPR006440">
    <property type="entry name" value="Doc"/>
</dbReference>
<dbReference type="EMBL" id="CP036289">
    <property type="protein sequence ID" value="QDU77786.1"/>
    <property type="molecule type" value="Genomic_DNA"/>
</dbReference>